<dbReference type="Gene3D" id="3.20.20.70">
    <property type="entry name" value="Aldolase class I"/>
    <property type="match status" value="1"/>
</dbReference>
<accession>F3ZRQ9</accession>
<evidence type="ECO:0000256" key="1">
    <source>
        <dbReference type="ARBA" id="ARBA00004733"/>
    </source>
</evidence>
<dbReference type="InterPro" id="IPR018204">
    <property type="entry name" value="Trp_synthase_alpha_AS"/>
</dbReference>
<evidence type="ECO:0000313" key="11">
    <source>
        <dbReference type="Proteomes" id="UP000018439"/>
    </source>
</evidence>
<keyword evidence="3 8" id="KW-0028">Amino-acid biosynthesis</keyword>
<dbReference type="CDD" id="cd04724">
    <property type="entry name" value="Tryptophan_synthase_alpha"/>
    <property type="match status" value="1"/>
</dbReference>
<dbReference type="PANTHER" id="PTHR43406:SF1">
    <property type="entry name" value="TRYPTOPHAN SYNTHASE ALPHA CHAIN, CHLOROPLASTIC"/>
    <property type="match status" value="1"/>
</dbReference>
<dbReference type="NCBIfam" id="TIGR00262">
    <property type="entry name" value="trpA"/>
    <property type="match status" value="1"/>
</dbReference>
<dbReference type="HOGENOM" id="CLU_016734_0_0_10"/>
<name>F3ZRQ9_9BACE</name>
<dbReference type="GO" id="GO:0005829">
    <property type="term" value="C:cytosol"/>
    <property type="evidence" value="ECO:0007669"/>
    <property type="project" value="TreeGrafter"/>
</dbReference>
<reference evidence="10 11" key="1">
    <citation type="journal article" date="2011" name="Stand. Genomic Sci.">
        <title>Non-contiguous finished genome sequence of Bacteroides coprosuis type strain (PC139).</title>
        <authorList>
            <person name="Land M."/>
            <person name="Held B."/>
            <person name="Gronow S."/>
            <person name="Abt B."/>
            <person name="Lucas S."/>
            <person name="Del Rio T.G."/>
            <person name="Nolan M."/>
            <person name="Tice H."/>
            <person name="Cheng J.F."/>
            <person name="Pitluck S."/>
            <person name="Liolios K."/>
            <person name="Pagani I."/>
            <person name="Ivanova N."/>
            <person name="Mavromatis K."/>
            <person name="Mikhailova N."/>
            <person name="Pati A."/>
            <person name="Tapia R."/>
            <person name="Han C."/>
            <person name="Goodwin L."/>
            <person name="Chen A."/>
            <person name="Palaniappan K."/>
            <person name="Hauser L."/>
            <person name="Brambilla E.M."/>
            <person name="Rohde M."/>
            <person name="Goker M."/>
            <person name="Detter J.C."/>
            <person name="Woyke T."/>
            <person name="Bristow J."/>
            <person name="Eisen J.A."/>
            <person name="Markowitz V."/>
            <person name="Hugenholtz P."/>
            <person name="Kyrpides N.C."/>
            <person name="Klenk H.P."/>
            <person name="Lapidus A."/>
        </authorList>
    </citation>
    <scope>NUCLEOTIDE SEQUENCE</scope>
    <source>
        <strain evidence="10 11">DSM 18011</strain>
    </source>
</reference>
<evidence type="ECO:0000256" key="5">
    <source>
        <dbReference type="ARBA" id="ARBA00023141"/>
    </source>
</evidence>
<organism evidence="10 11">
    <name type="scientific">Bacteroides coprosuis DSM 18011</name>
    <dbReference type="NCBI Taxonomy" id="679937"/>
    <lineage>
        <taxon>Bacteria</taxon>
        <taxon>Pseudomonadati</taxon>
        <taxon>Bacteroidota</taxon>
        <taxon>Bacteroidia</taxon>
        <taxon>Bacteroidales</taxon>
        <taxon>Bacteroidaceae</taxon>
        <taxon>Bacteroides</taxon>
    </lineage>
</organism>
<keyword evidence="4 8" id="KW-0822">Tryptophan biosynthesis</keyword>
<dbReference type="OrthoDB" id="9804578at2"/>
<dbReference type="eggNOG" id="COG0159">
    <property type="taxonomic scope" value="Bacteria"/>
</dbReference>
<dbReference type="InterPro" id="IPR002028">
    <property type="entry name" value="Trp_synthase_suA"/>
</dbReference>
<evidence type="ECO:0000256" key="3">
    <source>
        <dbReference type="ARBA" id="ARBA00022605"/>
    </source>
</evidence>
<dbReference type="InterPro" id="IPR013785">
    <property type="entry name" value="Aldolase_TIM"/>
</dbReference>
<evidence type="ECO:0000256" key="2">
    <source>
        <dbReference type="ARBA" id="ARBA00011270"/>
    </source>
</evidence>
<dbReference type="GO" id="GO:0004834">
    <property type="term" value="F:tryptophan synthase activity"/>
    <property type="evidence" value="ECO:0007669"/>
    <property type="project" value="UniProtKB-UniRule"/>
</dbReference>
<dbReference type="STRING" id="679937.Bcop_1810"/>
<comment type="pathway">
    <text evidence="1 8">Amino-acid biosynthesis; L-tryptophan biosynthesis; L-tryptophan from chorismate: step 5/5.</text>
</comment>
<dbReference type="SUPFAM" id="SSF51366">
    <property type="entry name" value="Ribulose-phoshate binding barrel"/>
    <property type="match status" value="1"/>
</dbReference>
<feature type="active site" description="Proton acceptor" evidence="8">
    <location>
        <position position="46"/>
    </location>
</feature>
<evidence type="ECO:0000256" key="4">
    <source>
        <dbReference type="ARBA" id="ARBA00022822"/>
    </source>
</evidence>
<sequence length="258" mass="28961">MNRINQLFKEKKRNITSIYFTAGYPHLEDTVPTLLALEKQGVDLVEIGIPFSDPIADGPVIQQSSIQALQNGMSLSKLFSQLQGLRQKIHIPLLFMGYFNAILQYGFEEFCQSCRAVGVDGVIIPDLPFEEYEKVYKPIVERYDLSFILLITPETSEKRIRAIDAVTHGFIYMVSSASTTGTQATFNSSKIEYFKRIRSLNLKNPCLIGFGISNKSTLEDAFEYAQGAIIGSKFISLLSTEKSPDDSISELYKSLNEI</sequence>
<gene>
    <name evidence="8" type="primary">trpA</name>
    <name evidence="10" type="ORF">Bcop_1810</name>
</gene>
<dbReference type="Proteomes" id="UP000018439">
    <property type="component" value="Chromosome"/>
</dbReference>
<dbReference type="PROSITE" id="PS00167">
    <property type="entry name" value="TRP_SYNTHASE_ALPHA"/>
    <property type="match status" value="1"/>
</dbReference>
<dbReference type="AlphaFoldDB" id="F3ZRQ9"/>
<evidence type="ECO:0000256" key="7">
    <source>
        <dbReference type="ARBA" id="ARBA00049047"/>
    </source>
</evidence>
<comment type="catalytic activity">
    <reaction evidence="7 8">
        <text>(1S,2R)-1-C-(indol-3-yl)glycerol 3-phosphate + L-serine = D-glyceraldehyde 3-phosphate + L-tryptophan + H2O</text>
        <dbReference type="Rhea" id="RHEA:10532"/>
        <dbReference type="ChEBI" id="CHEBI:15377"/>
        <dbReference type="ChEBI" id="CHEBI:33384"/>
        <dbReference type="ChEBI" id="CHEBI:57912"/>
        <dbReference type="ChEBI" id="CHEBI:58866"/>
        <dbReference type="ChEBI" id="CHEBI:59776"/>
        <dbReference type="EC" id="4.2.1.20"/>
    </reaction>
</comment>
<evidence type="ECO:0000313" key="10">
    <source>
        <dbReference type="EMBL" id="EGJ71998.1"/>
    </source>
</evidence>
<proteinExistence type="inferred from homology"/>
<dbReference type="UniPathway" id="UPA00035">
    <property type="reaction ID" value="UER00044"/>
</dbReference>
<evidence type="ECO:0000256" key="9">
    <source>
        <dbReference type="RuleBase" id="RU003662"/>
    </source>
</evidence>
<protein>
    <recommendedName>
        <fullName evidence="8">Tryptophan synthase alpha chain</fullName>
        <ecNumber evidence="8">4.2.1.20</ecNumber>
    </recommendedName>
</protein>
<comment type="subunit">
    <text evidence="2 8">Tetramer of two alpha and two beta chains.</text>
</comment>
<dbReference type="PANTHER" id="PTHR43406">
    <property type="entry name" value="TRYPTOPHAN SYNTHASE, ALPHA CHAIN"/>
    <property type="match status" value="1"/>
</dbReference>
<dbReference type="HAMAP" id="MF_00131">
    <property type="entry name" value="Trp_synth_alpha"/>
    <property type="match status" value="1"/>
</dbReference>
<keyword evidence="6 8" id="KW-0456">Lyase</keyword>
<evidence type="ECO:0000256" key="6">
    <source>
        <dbReference type="ARBA" id="ARBA00023239"/>
    </source>
</evidence>
<keyword evidence="5 8" id="KW-0057">Aromatic amino acid biosynthesis</keyword>
<dbReference type="EC" id="4.2.1.20" evidence="8"/>
<dbReference type="InterPro" id="IPR011060">
    <property type="entry name" value="RibuloseP-bd_barrel"/>
</dbReference>
<comment type="similarity">
    <text evidence="8 9">Belongs to the TrpA family.</text>
</comment>
<feature type="active site" description="Proton acceptor" evidence="8">
    <location>
        <position position="57"/>
    </location>
</feature>
<dbReference type="EMBL" id="CM001167">
    <property type="protein sequence ID" value="EGJ71998.1"/>
    <property type="molecule type" value="Genomic_DNA"/>
</dbReference>
<comment type="function">
    <text evidence="8">The alpha subunit is responsible for the aldol cleavage of indoleglycerol phosphate to indole and glyceraldehyde 3-phosphate.</text>
</comment>
<dbReference type="Pfam" id="PF00290">
    <property type="entry name" value="Trp_syntA"/>
    <property type="match status" value="1"/>
</dbReference>
<keyword evidence="11" id="KW-1185">Reference proteome</keyword>
<evidence type="ECO:0000256" key="8">
    <source>
        <dbReference type="HAMAP-Rule" id="MF_00131"/>
    </source>
</evidence>